<dbReference type="InterPro" id="IPR029055">
    <property type="entry name" value="Ntn_hydrolases_N"/>
</dbReference>
<dbReference type="AlphaFoldDB" id="A0AAD4YH34"/>
<keyword evidence="2" id="KW-0315">Glutamine amidotransferase</keyword>
<evidence type="ECO:0000313" key="4">
    <source>
        <dbReference type="Proteomes" id="UP001214576"/>
    </source>
</evidence>
<dbReference type="EMBL" id="JAKZEL010000001">
    <property type="protein sequence ID" value="KAI4548049.1"/>
    <property type="molecule type" value="Genomic_DNA"/>
</dbReference>
<dbReference type="SUPFAM" id="SSF53271">
    <property type="entry name" value="PRTase-like"/>
    <property type="match status" value="1"/>
</dbReference>
<gene>
    <name evidence="3" type="ORF">MG293_000379</name>
</gene>
<comment type="caution">
    <text evidence="3">The sequence shown here is derived from an EMBL/GenBank/DDBJ whole genome shotgun (WGS) entry which is preliminary data.</text>
</comment>
<dbReference type="Proteomes" id="UP001214576">
    <property type="component" value="Unassembled WGS sequence"/>
</dbReference>
<reference evidence="3" key="1">
    <citation type="submission" date="2022-03" db="EMBL/GenBank/DDBJ databases">
        <title>Genomic analyses of argali, domestic sheep and their hybrids provide insights into chromosomal evolution, heterosis and genetic basis of agronomic traits.</title>
        <authorList>
            <person name="Li M."/>
        </authorList>
    </citation>
    <scope>NUCLEOTIDE SEQUENCE</scope>
    <source>
        <strain evidence="3">CAU-MHL-2022a</strain>
        <tissue evidence="3">Skin</tissue>
    </source>
</reference>
<dbReference type="GO" id="GO:0016740">
    <property type="term" value="F:transferase activity"/>
    <property type="evidence" value="ECO:0007669"/>
    <property type="project" value="UniProtKB-KW"/>
</dbReference>
<evidence type="ECO:0000256" key="1">
    <source>
        <dbReference type="ARBA" id="ARBA00022679"/>
    </source>
</evidence>
<accession>A0AAD4YH34</accession>
<dbReference type="InterPro" id="IPR029057">
    <property type="entry name" value="PRTase-like"/>
</dbReference>
<keyword evidence="1" id="KW-0808">Transferase</keyword>
<keyword evidence="4" id="KW-1185">Reference proteome</keyword>
<organism evidence="3 4">
    <name type="scientific">Ovis ammon polii</name>
    <dbReference type="NCBI Taxonomy" id="230172"/>
    <lineage>
        <taxon>Eukaryota</taxon>
        <taxon>Metazoa</taxon>
        <taxon>Chordata</taxon>
        <taxon>Craniata</taxon>
        <taxon>Vertebrata</taxon>
        <taxon>Euteleostomi</taxon>
        <taxon>Mammalia</taxon>
        <taxon>Eutheria</taxon>
        <taxon>Laurasiatheria</taxon>
        <taxon>Artiodactyla</taxon>
        <taxon>Ruminantia</taxon>
        <taxon>Pecora</taxon>
        <taxon>Bovidae</taxon>
        <taxon>Caprinae</taxon>
        <taxon>Ovis</taxon>
    </lineage>
</organism>
<sequence length="138" mass="14983">MRVPSLIFAGNDIFPVDLIDQLLHQILKGLHDPIHRPDSIFEDQMVYTVRYRCGQQLAIEGPVDADLVSTVSESATPAALGYATKCGLPYVEVLCKNRSGAEFLSASVEGTGELGSISFPDGLDCLLEAKFLLVYLPV</sequence>
<evidence type="ECO:0000313" key="3">
    <source>
        <dbReference type="EMBL" id="KAI4548049.1"/>
    </source>
</evidence>
<dbReference type="Gene3D" id="3.60.20.10">
    <property type="entry name" value="Glutamine Phosphoribosylpyrophosphate, subunit 1, domain 1"/>
    <property type="match status" value="1"/>
</dbReference>
<protein>
    <submittedName>
        <fullName evidence="3">Uncharacterized protein</fullName>
    </submittedName>
</protein>
<name>A0AAD4YH34_OVIAM</name>
<dbReference type="PANTHER" id="PTHR11907">
    <property type="entry name" value="AMIDOPHOSPHORIBOSYLTRANSFERASE"/>
    <property type="match status" value="1"/>
</dbReference>
<evidence type="ECO:0000256" key="2">
    <source>
        <dbReference type="ARBA" id="ARBA00022962"/>
    </source>
</evidence>
<dbReference type="Gene3D" id="3.40.50.2020">
    <property type="match status" value="1"/>
</dbReference>
<proteinExistence type="predicted"/>